<dbReference type="SUPFAM" id="SSF56349">
    <property type="entry name" value="DNA breaking-rejoining enzymes"/>
    <property type="match status" value="1"/>
</dbReference>
<keyword evidence="3" id="KW-0832">Ubl conjugation</keyword>
<evidence type="ECO:0000256" key="1">
    <source>
        <dbReference type="ARBA" id="ARBA00022499"/>
    </source>
</evidence>
<keyword evidence="2" id="KW-0597">Phosphoprotein</keyword>
<dbReference type="OrthoDB" id="10002548at2759"/>
<sequence>MRSRLEHQNLRWGDIDLKTTSAGEKYLDFTERATKTRSGATSDARAFSPKMFENKGDPRCPVSLYLMYAEKRPEKMKANDSKFYVGINNKGSGDEWFINQPMGKNTLSNIIKSMTDEAGIQDRKVNHSARKTGITTLIHADWDYYTNGTGNCYT</sequence>
<dbReference type="InterPro" id="IPR011010">
    <property type="entry name" value="DNA_brk_join_enz"/>
</dbReference>
<feature type="domain" description="ZMYM2-like/QRICH1 C-terminal" evidence="5">
    <location>
        <begin position="1"/>
        <end position="113"/>
    </location>
</feature>
<evidence type="ECO:0000313" key="6">
    <source>
        <dbReference type="EMBL" id="VDI18975.1"/>
    </source>
</evidence>
<evidence type="ECO:0000256" key="4">
    <source>
        <dbReference type="ARBA" id="ARBA00023172"/>
    </source>
</evidence>
<dbReference type="Pfam" id="PF12012">
    <property type="entry name" value="DUF3504"/>
    <property type="match status" value="1"/>
</dbReference>
<dbReference type="PANTHER" id="PTHR46963">
    <property type="entry name" value="SIMILAR TO RIKEN CDNA E130308A19"/>
    <property type="match status" value="1"/>
</dbReference>
<dbReference type="GO" id="GO:0003677">
    <property type="term" value="F:DNA binding"/>
    <property type="evidence" value="ECO:0007669"/>
    <property type="project" value="InterPro"/>
</dbReference>
<keyword evidence="1" id="KW-1017">Isopeptide bond</keyword>
<dbReference type="InterPro" id="IPR013762">
    <property type="entry name" value="Integrase-like_cat_sf"/>
</dbReference>
<accession>A0A8B6DEC2</accession>
<organism evidence="6 7">
    <name type="scientific">Mytilus galloprovincialis</name>
    <name type="common">Mediterranean mussel</name>
    <dbReference type="NCBI Taxonomy" id="29158"/>
    <lineage>
        <taxon>Eukaryota</taxon>
        <taxon>Metazoa</taxon>
        <taxon>Spiralia</taxon>
        <taxon>Lophotrochozoa</taxon>
        <taxon>Mollusca</taxon>
        <taxon>Bivalvia</taxon>
        <taxon>Autobranchia</taxon>
        <taxon>Pteriomorphia</taxon>
        <taxon>Mytilida</taxon>
        <taxon>Mytiloidea</taxon>
        <taxon>Mytilidae</taxon>
        <taxon>Mytilinae</taxon>
        <taxon>Mytilus</taxon>
    </lineage>
</organism>
<comment type="caution">
    <text evidence="6">The sequence shown here is derived from an EMBL/GenBank/DDBJ whole genome shotgun (WGS) entry which is preliminary data.</text>
</comment>
<dbReference type="PANTHER" id="PTHR46963:SF2">
    <property type="match status" value="1"/>
</dbReference>
<dbReference type="InterPro" id="IPR021893">
    <property type="entry name" value="ZMYM2-like_C"/>
</dbReference>
<protein>
    <recommendedName>
        <fullName evidence="5">ZMYM2-like/QRICH1 C-terminal domain-containing protein</fullName>
    </recommendedName>
</protein>
<evidence type="ECO:0000313" key="7">
    <source>
        <dbReference type="Proteomes" id="UP000596742"/>
    </source>
</evidence>
<keyword evidence="7" id="KW-1185">Reference proteome</keyword>
<dbReference type="EMBL" id="UYJE01003405">
    <property type="protein sequence ID" value="VDI18975.1"/>
    <property type="molecule type" value="Genomic_DNA"/>
</dbReference>
<dbReference type="InterPro" id="IPR042838">
    <property type="entry name" value="KIAA1958"/>
</dbReference>
<gene>
    <name evidence="6" type="ORF">MGAL_10B092489</name>
</gene>
<dbReference type="AlphaFoldDB" id="A0A8B6DEC2"/>
<evidence type="ECO:0000259" key="5">
    <source>
        <dbReference type="Pfam" id="PF12012"/>
    </source>
</evidence>
<keyword evidence="4" id="KW-0233">DNA recombination</keyword>
<dbReference type="GO" id="GO:0015074">
    <property type="term" value="P:DNA integration"/>
    <property type="evidence" value="ECO:0007669"/>
    <property type="project" value="InterPro"/>
</dbReference>
<proteinExistence type="predicted"/>
<reference evidence="6" key="1">
    <citation type="submission" date="2018-11" db="EMBL/GenBank/DDBJ databases">
        <authorList>
            <person name="Alioto T."/>
            <person name="Alioto T."/>
        </authorList>
    </citation>
    <scope>NUCLEOTIDE SEQUENCE</scope>
</reference>
<evidence type="ECO:0000256" key="2">
    <source>
        <dbReference type="ARBA" id="ARBA00022553"/>
    </source>
</evidence>
<evidence type="ECO:0000256" key="3">
    <source>
        <dbReference type="ARBA" id="ARBA00022843"/>
    </source>
</evidence>
<dbReference type="Proteomes" id="UP000596742">
    <property type="component" value="Unassembled WGS sequence"/>
</dbReference>
<dbReference type="Gene3D" id="1.10.443.10">
    <property type="entry name" value="Intergrase catalytic core"/>
    <property type="match status" value="1"/>
</dbReference>
<name>A0A8B6DEC2_MYTGA</name>
<dbReference type="GO" id="GO:0006310">
    <property type="term" value="P:DNA recombination"/>
    <property type="evidence" value="ECO:0007669"/>
    <property type="project" value="UniProtKB-KW"/>
</dbReference>